<sequence length="869" mass="94671">MGLQTIRKTAWLGIMAGILWLALVTAGLGGLKISAEESDGSVSASIVHRHEGSEENGGSCFRELFHEHSEEKGCYRTVSCTVTVHGNGGFWSQGDAHCDCHGQVHEIYQNVIKKHSACGAADQYTQIHFTEHHGPGTDGFKGYDSTTHTDKKLDCSHEGEVTGYEMSCGETEGAEVAVLTVRPDTTQWTREVKLQAGYEIKGSIAVASDSFIWNGGAPSAQNELSVESNGTYTCRLNAGSNNNCAEAEVSVAVNNIDRRGPEITELTYAGDWTGGGVEVTVKAQDLQENGNPGCGIAEAGYSFDGGATWKQNIHTFTENGTYLIKVRDKLGNEGEKSLVINTIDNTAPKIHIDWDTAANVRVNRVTVQAEDLQPDGGAGSGLAEEPFSFDGGKTWRKSSQIDIRENGTVTVAVRDKTGNIAKQTIDIQNIDTTPPEFTLSLEPEGWSRECIIVVDASDKNNAGLPGSGVKEYSCDDGKTWSEDKRLQVKENGTFHIAVRDGFGNQATGEIRVANIDRTGPRLSFTQKPQLWLYGKARIILEAQDLQPDGAPGCGLARKAFSTDGEEWTDTGEYEFSEPGTYHFYVRDRLENITEASFTLRRMQIPDEGGDGGNQGGGGNSNGGNEDGAPDGGQTDNNDTDDNETVTAPDDGGTDNPLLEPDLSDEKGAGKEHGRKKKPENSDNNVKQPDRKHKPKKDKPEKETYTVEERNEGADEKVVSALEETEEPAECTCLTRCKKNNPDCPLCSINPENCRAEQAGWMRTLKEVICAAVFLLLLAIVLLFFVRPALLYEKGEDDKYRLRSLTRIGRKNGVFTVMLGELRDMRCGTGEFMLLCGIVGGIYEGELLIIMTADGEKSEKALKRKVEFFL</sequence>
<dbReference type="InterPro" id="IPR007110">
    <property type="entry name" value="Ig-like_dom"/>
</dbReference>
<organism evidence="4 5">
    <name type="scientific">Eisenbergiella massiliensis</name>
    <dbReference type="NCBI Taxonomy" id="1720294"/>
    <lineage>
        <taxon>Bacteria</taxon>
        <taxon>Bacillati</taxon>
        <taxon>Bacillota</taxon>
        <taxon>Clostridia</taxon>
        <taxon>Lachnospirales</taxon>
        <taxon>Lachnospiraceae</taxon>
        <taxon>Eisenbergiella</taxon>
    </lineage>
</organism>
<evidence type="ECO:0000313" key="5">
    <source>
        <dbReference type="Proteomes" id="UP000260812"/>
    </source>
</evidence>
<dbReference type="InterPro" id="IPR036278">
    <property type="entry name" value="Sialidase_sf"/>
</dbReference>
<dbReference type="AlphaFoldDB" id="A0A3E3I8U5"/>
<dbReference type="CDD" id="cd15482">
    <property type="entry name" value="Sialidase_non-viral"/>
    <property type="match status" value="1"/>
</dbReference>
<dbReference type="Proteomes" id="UP000260812">
    <property type="component" value="Unassembled WGS sequence"/>
</dbReference>
<evidence type="ECO:0000256" key="1">
    <source>
        <dbReference type="SAM" id="MobiDB-lite"/>
    </source>
</evidence>
<name>A0A3E3I8U5_9FIRM</name>
<comment type="caution">
    <text evidence="4">The sequence shown here is derived from an EMBL/GenBank/DDBJ whole genome shotgun (WGS) entry which is preliminary data.</text>
</comment>
<proteinExistence type="predicted"/>
<keyword evidence="2" id="KW-0472">Membrane</keyword>
<reference evidence="4" key="1">
    <citation type="submission" date="2018-08" db="EMBL/GenBank/DDBJ databases">
        <title>A genome reference for cultivated species of the human gut microbiota.</title>
        <authorList>
            <person name="Zou Y."/>
            <person name="Xue W."/>
            <person name="Luo G."/>
        </authorList>
    </citation>
    <scope>NUCLEOTIDE SEQUENCE [LARGE SCALE GENOMIC DNA]</scope>
    <source>
        <strain evidence="4">TF05-5AC</strain>
    </source>
</reference>
<evidence type="ECO:0000313" key="4">
    <source>
        <dbReference type="EMBL" id="RGE63472.1"/>
    </source>
</evidence>
<dbReference type="EMBL" id="QVLV01000003">
    <property type="protein sequence ID" value="RGE63472.1"/>
    <property type="molecule type" value="Genomic_DNA"/>
</dbReference>
<dbReference type="SUPFAM" id="SSF50939">
    <property type="entry name" value="Sialidases"/>
    <property type="match status" value="1"/>
</dbReference>
<dbReference type="PROSITE" id="PS50835">
    <property type="entry name" value="IG_LIKE"/>
    <property type="match status" value="1"/>
</dbReference>
<feature type="transmembrane region" description="Helical" evidence="2">
    <location>
        <begin position="770"/>
        <end position="791"/>
    </location>
</feature>
<evidence type="ECO:0000256" key="2">
    <source>
        <dbReference type="SAM" id="Phobius"/>
    </source>
</evidence>
<keyword evidence="2" id="KW-1133">Transmembrane helix</keyword>
<feature type="transmembrane region" description="Helical" evidence="2">
    <location>
        <begin position="12"/>
        <end position="31"/>
    </location>
</feature>
<gene>
    <name evidence="4" type="ORF">DXC51_05820</name>
</gene>
<keyword evidence="5" id="KW-1185">Reference proteome</keyword>
<dbReference type="GeneID" id="97986409"/>
<feature type="region of interest" description="Disordered" evidence="1">
    <location>
        <begin position="603"/>
        <end position="715"/>
    </location>
</feature>
<accession>A0A3E3I8U5</accession>
<evidence type="ECO:0000259" key="3">
    <source>
        <dbReference type="PROSITE" id="PS50835"/>
    </source>
</evidence>
<keyword evidence="2" id="KW-0812">Transmembrane</keyword>
<feature type="compositionally biased region" description="Gly residues" evidence="1">
    <location>
        <begin position="610"/>
        <end position="625"/>
    </location>
</feature>
<dbReference type="RefSeq" id="WP_117544073.1">
    <property type="nucleotide sequence ID" value="NZ_QVLV01000003.1"/>
</dbReference>
<feature type="domain" description="Ig-like" evidence="3">
    <location>
        <begin position="158"/>
        <end position="250"/>
    </location>
</feature>
<feature type="compositionally biased region" description="Basic and acidic residues" evidence="1">
    <location>
        <begin position="697"/>
        <end position="715"/>
    </location>
</feature>
<protein>
    <recommendedName>
        <fullName evidence="3">Ig-like domain-containing protein</fullName>
    </recommendedName>
</protein>